<reference evidence="1" key="1">
    <citation type="submission" date="2014-11" db="EMBL/GenBank/DDBJ databases">
        <authorList>
            <person name="Amaro Gonzalez C."/>
        </authorList>
    </citation>
    <scope>NUCLEOTIDE SEQUENCE</scope>
</reference>
<organism evidence="1">
    <name type="scientific">Anguilla anguilla</name>
    <name type="common">European freshwater eel</name>
    <name type="synonym">Muraena anguilla</name>
    <dbReference type="NCBI Taxonomy" id="7936"/>
    <lineage>
        <taxon>Eukaryota</taxon>
        <taxon>Metazoa</taxon>
        <taxon>Chordata</taxon>
        <taxon>Craniata</taxon>
        <taxon>Vertebrata</taxon>
        <taxon>Euteleostomi</taxon>
        <taxon>Actinopterygii</taxon>
        <taxon>Neopterygii</taxon>
        <taxon>Teleostei</taxon>
        <taxon>Anguilliformes</taxon>
        <taxon>Anguillidae</taxon>
        <taxon>Anguilla</taxon>
    </lineage>
</organism>
<proteinExistence type="predicted"/>
<sequence>MGCLHFIPVLQC</sequence>
<accession>A0A0E9PZM8</accession>
<evidence type="ECO:0000313" key="1">
    <source>
        <dbReference type="EMBL" id="JAH09308.1"/>
    </source>
</evidence>
<protein>
    <submittedName>
        <fullName evidence="1">Uncharacterized protein</fullName>
    </submittedName>
</protein>
<reference evidence="1" key="2">
    <citation type="journal article" date="2015" name="Fish Shellfish Immunol.">
        <title>Early steps in the European eel (Anguilla anguilla)-Vibrio vulnificus interaction in the gills: Role of the RtxA13 toxin.</title>
        <authorList>
            <person name="Callol A."/>
            <person name="Pajuelo D."/>
            <person name="Ebbesson L."/>
            <person name="Teles M."/>
            <person name="MacKenzie S."/>
            <person name="Amaro C."/>
        </authorList>
    </citation>
    <scope>NUCLEOTIDE SEQUENCE</scope>
</reference>
<name>A0A0E9PZM8_ANGAN</name>
<dbReference type="EMBL" id="GBXM01099269">
    <property type="protein sequence ID" value="JAH09308.1"/>
    <property type="molecule type" value="Transcribed_RNA"/>
</dbReference>